<dbReference type="SMART" id="SM00091">
    <property type="entry name" value="PAS"/>
    <property type="match status" value="4"/>
</dbReference>
<dbReference type="CDD" id="cd00082">
    <property type="entry name" value="HisKA"/>
    <property type="match status" value="1"/>
</dbReference>
<feature type="domain" description="Histidine kinase" evidence="16">
    <location>
        <begin position="699"/>
        <end position="916"/>
    </location>
</feature>
<dbReference type="InterPro" id="IPR001789">
    <property type="entry name" value="Sig_transdc_resp-reg_receiver"/>
</dbReference>
<feature type="domain" description="PAS" evidence="18">
    <location>
        <begin position="533"/>
        <end position="577"/>
    </location>
</feature>
<dbReference type="EMBL" id="UGHR01000001">
    <property type="protein sequence ID" value="STQ89736.1"/>
    <property type="molecule type" value="Genomic_DNA"/>
</dbReference>
<evidence type="ECO:0000256" key="6">
    <source>
        <dbReference type="ARBA" id="ARBA00022741"/>
    </source>
</evidence>
<dbReference type="InterPro" id="IPR036641">
    <property type="entry name" value="HPT_dom_sf"/>
</dbReference>
<dbReference type="PROSITE" id="PS50110">
    <property type="entry name" value="RESPONSE_REGULATORY"/>
    <property type="match status" value="2"/>
</dbReference>
<feature type="domain" description="PAS" evidence="18">
    <location>
        <begin position="6"/>
        <end position="76"/>
    </location>
</feature>
<dbReference type="Gene3D" id="1.20.120.160">
    <property type="entry name" value="HPT domain"/>
    <property type="match status" value="1"/>
</dbReference>
<dbReference type="PANTHER" id="PTHR43047">
    <property type="entry name" value="TWO-COMPONENT HISTIDINE PROTEIN KINASE"/>
    <property type="match status" value="1"/>
</dbReference>
<feature type="domain" description="Response regulatory" evidence="17">
    <location>
        <begin position="940"/>
        <end position="1056"/>
    </location>
</feature>
<keyword evidence="4 14" id="KW-0597">Phosphoprotein</keyword>
<evidence type="ECO:0000256" key="8">
    <source>
        <dbReference type="ARBA" id="ARBA00022840"/>
    </source>
</evidence>
<dbReference type="NCBIfam" id="TIGR00229">
    <property type="entry name" value="sensory_box"/>
    <property type="match status" value="4"/>
</dbReference>
<dbReference type="InterPro" id="IPR003661">
    <property type="entry name" value="HisK_dim/P_dom"/>
</dbReference>
<dbReference type="InterPro" id="IPR000014">
    <property type="entry name" value="PAS"/>
</dbReference>
<evidence type="ECO:0000256" key="13">
    <source>
        <dbReference type="ARBA" id="ARBA00070152"/>
    </source>
</evidence>
<dbReference type="Gene3D" id="3.40.50.2300">
    <property type="match status" value="2"/>
</dbReference>
<dbReference type="InterPro" id="IPR035919">
    <property type="entry name" value="EAL_sf"/>
</dbReference>
<dbReference type="SUPFAM" id="SSF55874">
    <property type="entry name" value="ATPase domain of HSP90 chaperone/DNA topoisomerase II/histidine kinase"/>
    <property type="match status" value="1"/>
</dbReference>
<dbReference type="OrthoDB" id="5290456at2"/>
<feature type="modified residue" description="4-aspartylphosphate" evidence="14">
    <location>
        <position position="989"/>
    </location>
</feature>
<dbReference type="Pfam" id="PF00512">
    <property type="entry name" value="HisKA"/>
    <property type="match status" value="1"/>
</dbReference>
<sequence>MPAVFNDTSQLQLIDQIPGCIYLCHASGQCRYTNSALQTMFGLTAEECAGYGWLKSLHPDDSKLVHEQWLQALRTQADFELSFRILPPDQEIRYVRAKTRPLWDAHGQISGYIGAIEDITFEHSPLKHSLHLIQISPIPHVLFNAQGEIVYLNPAFSNSFGYQEADLPQLSRWWEQAFPNLARWQEGNAQAQLATAPLSPASELQICCKNGGFKTVKASQTLLTLGQEKAQLITLIDLSELYQQKSDLQEQAQRYQQLFDKADLSIWNQDMTALLTHLTALREAGITDLAAYLEETPSSLLNMISMFKVIDINPATLALFEGASKAEFMQGFAGLFGESALTVIRQELLAFWHKDAIFRSEINLKTLQGRSFQALISYPIPATEEEARIVPVSIQDISELKESESRWQFAIEGSGDGLWDWDISSNTIFYSRRWKEMLGFTDEEINNTYQEWEKRVHPADWPKVINKVKAHLKGDTPFFSNEYRIRSKEGNWKWIVDRGMVVCRDEKGLPLRVIGTHHDITERKNNENALLANRAQLAGMIDSAMDAIVTTDAEFNIILFNQAAENMFGYPAQQMLGCPIEVLIPVKLAAQHREQMHKFGGQGEGHRKMGGSSARQVMGKRADGNEFPIEVAISYLENFGSPIYTAMVRNITDRLAYETSLLQLTTTLEQRVIERTYELEAAKQQAENANLAKSAFLANMSHEIRTPLNSVLGMAHLAQLTPLNTKQSDYLQKITLSANHLLDLINDILDFSKIEAGKMEISSHDFSLHELIDHVRELIQQKAEEKGLQLHIVIGIQVPSFLQGDDLRIKQVLINLLSNAIKFTQDGKITLTVNLDSNENLAFSVRDTGIGIPVCAQAQLFQSFQQADNSITRKYGGTGLGLAISSQLVQLMGGELTVTSQPDQGSEFKFSLSLPKINALAPSPAHQNHSISDHFLVGKHILLADDHPFNQQIGAELLQIAGAEVVIANNGLEVLQLAKQHHFDAILMDVQMPQMDGITASLALRKMPAFDLVPIIAMTANVSREYRQNCLNAGMNDFIGKPVQAEKIYQTLAYWLGPQATKLPAINRPQPEAEPPRREEASQTGSTSSDAGQIIDFSELRSMLGDDADRQRKYCAKFAQFFEEGLASILYLHESKSLIGPECHRLKSIARTVGAMPLGLQLASMEKLDQTTPSDVQSEKIRQLQSLFLQSCEVLQKNGLLDGASSPNPIATPVLEHSPLCILLVDDDSFILEIIQQHLNDLGITQIMSFLKAKDALKRLALPPQPDWIFCDLQMPDMDGVAFLRQLGLLQYEGYIAILSAMDKQVLKAAERLAHSFHLKLGGSLTKPVKKEELAQILLLHPAHSGTEHAGSHMPQLQLLEDEIRNGLAAGEVELYYQPKVSTNGRGVLGAESLARWRHPLRGLLGPHLFVPAIEALGLIDDLTLCVLRLASRQLRIWLDQGEHIKLSINVSMGNLHRLELPELFQEVLRESNISPELITLEITETQLTHDYVLSLDILTRLRIMGFGLSVDDFGTGFSTMEHLIQIPFTELKIDKAFVSGATSDASARTILEHSADLGRKFSLNLVAEGVETQADWDLVSNMGCHEVQGYLIGHPMPATEFIHWKQMWESHLSSVK</sequence>
<feature type="domain" description="Response regulatory" evidence="17">
    <location>
        <begin position="1221"/>
        <end position="1342"/>
    </location>
</feature>
<dbReference type="SMART" id="SM00387">
    <property type="entry name" value="HATPase_c"/>
    <property type="match status" value="1"/>
</dbReference>
<dbReference type="GO" id="GO:0016020">
    <property type="term" value="C:membrane"/>
    <property type="evidence" value="ECO:0007669"/>
    <property type="project" value="UniProtKB-SubCell"/>
</dbReference>
<dbReference type="CDD" id="cd00130">
    <property type="entry name" value="PAS"/>
    <property type="match status" value="3"/>
</dbReference>
<evidence type="ECO:0000259" key="20">
    <source>
        <dbReference type="PROSITE" id="PS50883"/>
    </source>
</evidence>
<evidence type="ECO:0000313" key="22">
    <source>
        <dbReference type="EMBL" id="TCU84122.1"/>
    </source>
</evidence>
<evidence type="ECO:0000256" key="1">
    <source>
        <dbReference type="ARBA" id="ARBA00000085"/>
    </source>
</evidence>
<dbReference type="Gene3D" id="1.10.287.130">
    <property type="match status" value="1"/>
</dbReference>
<dbReference type="Pfam" id="PF08447">
    <property type="entry name" value="PAS_3"/>
    <property type="match status" value="2"/>
</dbReference>
<dbReference type="Pfam" id="PF00072">
    <property type="entry name" value="Response_reg"/>
    <property type="match status" value="2"/>
</dbReference>
<dbReference type="GO" id="GO:0005524">
    <property type="term" value="F:ATP binding"/>
    <property type="evidence" value="ECO:0007669"/>
    <property type="project" value="UniProtKB-KW"/>
</dbReference>
<evidence type="ECO:0000256" key="14">
    <source>
        <dbReference type="PROSITE-ProRule" id="PRU00169"/>
    </source>
</evidence>
<evidence type="ECO:0000256" key="11">
    <source>
        <dbReference type="ARBA" id="ARBA00023306"/>
    </source>
</evidence>
<dbReference type="InterPro" id="IPR035965">
    <property type="entry name" value="PAS-like_dom_sf"/>
</dbReference>
<gene>
    <name evidence="21" type="primary">rpfC_3</name>
    <name evidence="22" type="ORF">EV682_11060</name>
    <name evidence="21" type="ORF">NCTC11159_00778</name>
</gene>
<dbReference type="EMBL" id="SMBT01000010">
    <property type="protein sequence ID" value="TCU84122.1"/>
    <property type="molecule type" value="Genomic_DNA"/>
</dbReference>
<dbReference type="RefSeq" id="WP_115226153.1">
    <property type="nucleotide sequence ID" value="NZ_CAWOLO010000010.1"/>
</dbReference>
<dbReference type="Pfam" id="PF00563">
    <property type="entry name" value="EAL"/>
    <property type="match status" value="1"/>
</dbReference>
<dbReference type="SMART" id="SM00388">
    <property type="entry name" value="HisKA"/>
    <property type="match status" value="1"/>
</dbReference>
<dbReference type="SUPFAM" id="SSF47384">
    <property type="entry name" value="Homodimeric domain of signal transducing histidine kinase"/>
    <property type="match status" value="1"/>
</dbReference>
<dbReference type="PROSITE" id="PS50112">
    <property type="entry name" value="PAS"/>
    <property type="match status" value="3"/>
</dbReference>
<dbReference type="SMART" id="SM00052">
    <property type="entry name" value="EAL"/>
    <property type="match status" value="1"/>
</dbReference>
<reference evidence="22 24" key="2">
    <citation type="submission" date="2019-03" db="EMBL/GenBank/DDBJ databases">
        <title>Genomic Encyclopedia of Type Strains, Phase IV (KMG-IV): sequencing the most valuable type-strain genomes for metagenomic binning, comparative biology and taxonomic classification.</title>
        <authorList>
            <person name="Goeker M."/>
        </authorList>
    </citation>
    <scope>NUCLEOTIDE SEQUENCE [LARGE SCALE GENOMIC DNA]</scope>
    <source>
        <strain evidence="22 24">DSM 3764</strain>
    </source>
</reference>
<keyword evidence="10" id="KW-0472">Membrane</keyword>
<comment type="catalytic activity">
    <reaction evidence="1">
        <text>ATP + protein L-histidine = ADP + protein N-phospho-L-histidine.</text>
        <dbReference type="EC" id="2.7.13.3"/>
    </reaction>
</comment>
<dbReference type="SMART" id="SM00086">
    <property type="entry name" value="PAC"/>
    <property type="match status" value="4"/>
</dbReference>
<evidence type="ECO:0000256" key="4">
    <source>
        <dbReference type="ARBA" id="ARBA00022553"/>
    </source>
</evidence>
<feature type="modified residue" description="4-aspartylphosphate" evidence="14">
    <location>
        <position position="1272"/>
    </location>
</feature>
<dbReference type="InterPro" id="IPR005467">
    <property type="entry name" value="His_kinase_dom"/>
</dbReference>
<dbReference type="InterPro" id="IPR004358">
    <property type="entry name" value="Sig_transdc_His_kin-like_C"/>
</dbReference>
<dbReference type="InterPro" id="IPR000700">
    <property type="entry name" value="PAS-assoc_C"/>
</dbReference>
<dbReference type="PROSITE" id="PS50109">
    <property type="entry name" value="HIS_KIN"/>
    <property type="match status" value="1"/>
</dbReference>
<dbReference type="FunFam" id="3.30.565.10:FF:000010">
    <property type="entry name" value="Sensor histidine kinase RcsC"/>
    <property type="match status" value="1"/>
</dbReference>
<dbReference type="Gene3D" id="3.30.450.20">
    <property type="entry name" value="PAS domain"/>
    <property type="match status" value="4"/>
</dbReference>
<comment type="function">
    <text evidence="12">Member of the two-component regulatory system BvgS/BvgA. Phosphorylates BvgA via a four-step phosphorelay in response to environmental signals.</text>
</comment>
<dbReference type="InterPro" id="IPR036097">
    <property type="entry name" value="HisK_dim/P_sf"/>
</dbReference>
<evidence type="ECO:0000256" key="7">
    <source>
        <dbReference type="ARBA" id="ARBA00022777"/>
    </source>
</evidence>
<dbReference type="InterPro" id="IPR001610">
    <property type="entry name" value="PAC"/>
</dbReference>
<dbReference type="PRINTS" id="PR00344">
    <property type="entry name" value="BCTRLSENSOR"/>
</dbReference>
<dbReference type="SUPFAM" id="SSF47226">
    <property type="entry name" value="Histidine-containing phosphotransfer domain, HPT domain"/>
    <property type="match status" value="1"/>
</dbReference>
<evidence type="ECO:0000259" key="19">
    <source>
        <dbReference type="PROSITE" id="PS50113"/>
    </source>
</evidence>
<keyword evidence="11" id="KW-0131">Cell cycle</keyword>
<reference evidence="21 23" key="1">
    <citation type="submission" date="2018-06" db="EMBL/GenBank/DDBJ databases">
        <authorList>
            <consortium name="Pathogen Informatics"/>
            <person name="Doyle S."/>
        </authorList>
    </citation>
    <scope>NUCLEOTIDE SEQUENCE [LARGE SCALE GENOMIC DNA]</scope>
    <source>
        <strain evidence="21 23">NCTC11159</strain>
    </source>
</reference>
<dbReference type="CDD" id="cd16922">
    <property type="entry name" value="HATPase_EvgS-ArcB-TorS-like"/>
    <property type="match status" value="1"/>
</dbReference>
<keyword evidence="5 21" id="KW-0808">Transferase</keyword>
<keyword evidence="7" id="KW-0418">Kinase</keyword>
<feature type="domain" description="PAS" evidence="18">
    <location>
        <begin position="403"/>
        <end position="475"/>
    </location>
</feature>
<proteinExistence type="predicted"/>
<feature type="domain" description="PAC" evidence="19">
    <location>
        <begin position="479"/>
        <end position="532"/>
    </location>
</feature>
<keyword evidence="24" id="KW-1185">Reference proteome</keyword>
<dbReference type="InterPro" id="IPR001633">
    <property type="entry name" value="EAL_dom"/>
</dbReference>
<evidence type="ECO:0000259" key="18">
    <source>
        <dbReference type="PROSITE" id="PS50112"/>
    </source>
</evidence>
<evidence type="ECO:0000313" key="23">
    <source>
        <dbReference type="Proteomes" id="UP000255108"/>
    </source>
</evidence>
<keyword evidence="8" id="KW-0067">ATP-binding</keyword>
<dbReference type="InterPro" id="IPR013655">
    <property type="entry name" value="PAS_fold_3"/>
</dbReference>
<dbReference type="SUPFAM" id="SSF55785">
    <property type="entry name" value="PYP-like sensor domain (PAS domain)"/>
    <property type="match status" value="4"/>
</dbReference>
<keyword evidence="6" id="KW-0547">Nucleotide-binding</keyword>
<dbReference type="PROSITE" id="PS50113">
    <property type="entry name" value="PAC"/>
    <property type="match status" value="2"/>
</dbReference>
<evidence type="ECO:0000313" key="21">
    <source>
        <dbReference type="EMBL" id="STQ89736.1"/>
    </source>
</evidence>
<feature type="domain" description="PAC" evidence="19">
    <location>
        <begin position="79"/>
        <end position="131"/>
    </location>
</feature>
<dbReference type="SUPFAM" id="SSF52172">
    <property type="entry name" value="CheY-like"/>
    <property type="match status" value="2"/>
</dbReference>
<dbReference type="InterPro" id="IPR036890">
    <property type="entry name" value="HATPase_C_sf"/>
</dbReference>
<evidence type="ECO:0000259" key="17">
    <source>
        <dbReference type="PROSITE" id="PS50110"/>
    </source>
</evidence>
<evidence type="ECO:0000256" key="9">
    <source>
        <dbReference type="ARBA" id="ARBA00023012"/>
    </source>
</evidence>
<dbReference type="Gene3D" id="3.30.565.10">
    <property type="entry name" value="Histidine kinase-like ATPase, C-terminal domain"/>
    <property type="match status" value="1"/>
</dbReference>
<feature type="domain" description="EAL" evidence="20">
    <location>
        <begin position="1357"/>
        <end position="1610"/>
    </location>
</feature>
<dbReference type="CDD" id="cd17546">
    <property type="entry name" value="REC_hyHK_CKI1_RcsC-like"/>
    <property type="match status" value="1"/>
</dbReference>
<evidence type="ECO:0000259" key="16">
    <source>
        <dbReference type="PROSITE" id="PS50109"/>
    </source>
</evidence>
<feature type="region of interest" description="Disordered" evidence="15">
    <location>
        <begin position="1065"/>
        <end position="1090"/>
    </location>
</feature>
<dbReference type="Pfam" id="PF13426">
    <property type="entry name" value="PAS_9"/>
    <property type="match status" value="2"/>
</dbReference>
<evidence type="ECO:0000256" key="3">
    <source>
        <dbReference type="ARBA" id="ARBA00012438"/>
    </source>
</evidence>
<evidence type="ECO:0000256" key="10">
    <source>
        <dbReference type="ARBA" id="ARBA00023136"/>
    </source>
</evidence>
<dbReference type="Pfam" id="PF02518">
    <property type="entry name" value="HATPase_c"/>
    <property type="match status" value="1"/>
</dbReference>
<evidence type="ECO:0000256" key="15">
    <source>
        <dbReference type="SAM" id="MobiDB-lite"/>
    </source>
</evidence>
<dbReference type="PANTHER" id="PTHR43047:SF64">
    <property type="entry name" value="HISTIDINE KINASE CONTAINING CHEY-HOMOLOGOUS RECEIVER DOMAIN AND PAS DOMAIN-RELATED"/>
    <property type="match status" value="1"/>
</dbReference>
<dbReference type="InterPro" id="IPR011006">
    <property type="entry name" value="CheY-like_superfamily"/>
</dbReference>
<name>A0A377Q369_9NEIS</name>
<dbReference type="SMART" id="SM00448">
    <property type="entry name" value="REC"/>
    <property type="match status" value="2"/>
</dbReference>
<dbReference type="PROSITE" id="PS50883">
    <property type="entry name" value="EAL"/>
    <property type="match status" value="1"/>
</dbReference>
<dbReference type="FunFam" id="1.10.287.130:FF:000038">
    <property type="entry name" value="Sensory transduction histidine kinase"/>
    <property type="match status" value="1"/>
</dbReference>
<keyword evidence="9" id="KW-0902">Two-component regulatory system</keyword>
<dbReference type="EC" id="2.7.13.3" evidence="3"/>
<dbReference type="GO" id="GO:0000155">
    <property type="term" value="F:phosphorelay sensor kinase activity"/>
    <property type="evidence" value="ECO:0007669"/>
    <property type="project" value="InterPro"/>
</dbReference>
<protein>
    <recommendedName>
        <fullName evidence="13">Virulence sensor protein BvgS</fullName>
        <ecNumber evidence="3">2.7.13.3</ecNumber>
    </recommendedName>
</protein>
<comment type="subcellular location">
    <subcellularLocation>
        <location evidence="2">Membrane</location>
    </subcellularLocation>
</comment>
<accession>A0A377Q369</accession>
<dbReference type="InterPro" id="IPR003594">
    <property type="entry name" value="HATPase_dom"/>
</dbReference>
<dbReference type="Proteomes" id="UP000255108">
    <property type="component" value="Unassembled WGS sequence"/>
</dbReference>
<dbReference type="Gene3D" id="3.20.20.450">
    <property type="entry name" value="EAL domain"/>
    <property type="match status" value="1"/>
</dbReference>
<dbReference type="Proteomes" id="UP000295794">
    <property type="component" value="Unassembled WGS sequence"/>
</dbReference>
<organism evidence="21 23">
    <name type="scientific">Iodobacter fluviatilis</name>
    <dbReference type="NCBI Taxonomy" id="537"/>
    <lineage>
        <taxon>Bacteria</taxon>
        <taxon>Pseudomonadati</taxon>
        <taxon>Pseudomonadota</taxon>
        <taxon>Betaproteobacteria</taxon>
        <taxon>Neisseriales</taxon>
        <taxon>Chitinibacteraceae</taxon>
        <taxon>Iodobacter</taxon>
    </lineage>
</organism>
<dbReference type="CDD" id="cd01948">
    <property type="entry name" value="EAL"/>
    <property type="match status" value="1"/>
</dbReference>
<dbReference type="SUPFAM" id="SSF141868">
    <property type="entry name" value="EAL domain-like"/>
    <property type="match status" value="1"/>
</dbReference>
<evidence type="ECO:0000256" key="5">
    <source>
        <dbReference type="ARBA" id="ARBA00022679"/>
    </source>
</evidence>
<evidence type="ECO:0000256" key="2">
    <source>
        <dbReference type="ARBA" id="ARBA00004370"/>
    </source>
</evidence>
<evidence type="ECO:0000256" key="12">
    <source>
        <dbReference type="ARBA" id="ARBA00058004"/>
    </source>
</evidence>
<evidence type="ECO:0000313" key="24">
    <source>
        <dbReference type="Proteomes" id="UP000295794"/>
    </source>
</evidence>